<evidence type="ECO:0000313" key="3">
    <source>
        <dbReference type="EMBL" id="GMH01629.1"/>
    </source>
</evidence>
<comment type="caution">
    <text evidence="3">The sequence shown here is derived from an EMBL/GenBank/DDBJ whole genome shotgun (WGS) entry which is preliminary data.</text>
</comment>
<keyword evidence="1" id="KW-0805">Transcription regulation</keyword>
<evidence type="ECO:0000313" key="4">
    <source>
        <dbReference type="Proteomes" id="UP001279734"/>
    </source>
</evidence>
<organism evidence="3 4">
    <name type="scientific">Nepenthes gracilis</name>
    <name type="common">Slender pitcher plant</name>
    <dbReference type="NCBI Taxonomy" id="150966"/>
    <lineage>
        <taxon>Eukaryota</taxon>
        <taxon>Viridiplantae</taxon>
        <taxon>Streptophyta</taxon>
        <taxon>Embryophyta</taxon>
        <taxon>Tracheophyta</taxon>
        <taxon>Spermatophyta</taxon>
        <taxon>Magnoliopsida</taxon>
        <taxon>eudicotyledons</taxon>
        <taxon>Gunneridae</taxon>
        <taxon>Pentapetalae</taxon>
        <taxon>Caryophyllales</taxon>
        <taxon>Nepenthaceae</taxon>
        <taxon>Nepenthes</taxon>
    </lineage>
</organism>
<dbReference type="InterPro" id="IPR044660">
    <property type="entry name" value="IBH1-like"/>
</dbReference>
<keyword evidence="2" id="KW-0804">Transcription</keyword>
<dbReference type="AlphaFoldDB" id="A0AAD3RZJ4"/>
<sequence>MESRRGCKAMSLKKLRSRRRRLVRRSSNSSVQKKVKKLQRLIPGGEGMRPDRLFLQTADYILQLRFQLNLLQALSKIYSPS</sequence>
<dbReference type="Proteomes" id="UP001279734">
    <property type="component" value="Unassembled WGS sequence"/>
</dbReference>
<name>A0AAD3RZJ4_NEPGR</name>
<evidence type="ECO:0000256" key="2">
    <source>
        <dbReference type="ARBA" id="ARBA00023163"/>
    </source>
</evidence>
<dbReference type="PANTHER" id="PTHR33124">
    <property type="entry name" value="TRANSCRIPTION FACTOR IBH1-LIKE 1"/>
    <property type="match status" value="1"/>
</dbReference>
<reference evidence="3" key="1">
    <citation type="submission" date="2023-05" db="EMBL/GenBank/DDBJ databases">
        <title>Nepenthes gracilis genome sequencing.</title>
        <authorList>
            <person name="Fukushima K."/>
        </authorList>
    </citation>
    <scope>NUCLEOTIDE SEQUENCE</scope>
    <source>
        <strain evidence="3">SING2019-196</strain>
    </source>
</reference>
<gene>
    <name evidence="3" type="ORF">Nepgr_003468</name>
</gene>
<evidence type="ECO:0000256" key="1">
    <source>
        <dbReference type="ARBA" id="ARBA00023015"/>
    </source>
</evidence>
<accession>A0AAD3RZJ4</accession>
<protein>
    <submittedName>
        <fullName evidence="3">Uncharacterized protein</fullName>
    </submittedName>
</protein>
<dbReference type="EMBL" id="BSYO01000003">
    <property type="protein sequence ID" value="GMH01629.1"/>
    <property type="molecule type" value="Genomic_DNA"/>
</dbReference>
<keyword evidence="4" id="KW-1185">Reference proteome</keyword>
<dbReference type="PANTHER" id="PTHR33124:SF9">
    <property type="entry name" value="TRANSCRIPTION FACTOR"/>
    <property type="match status" value="1"/>
</dbReference>
<proteinExistence type="predicted"/>
<dbReference type="GO" id="GO:0006355">
    <property type="term" value="P:regulation of DNA-templated transcription"/>
    <property type="evidence" value="ECO:0007669"/>
    <property type="project" value="InterPro"/>
</dbReference>